<feature type="transmembrane region" description="Helical" evidence="9">
    <location>
        <begin position="247"/>
        <end position="266"/>
    </location>
</feature>
<feature type="transmembrane region" description="Helical" evidence="9">
    <location>
        <begin position="309"/>
        <end position="335"/>
    </location>
</feature>
<evidence type="ECO:0000256" key="8">
    <source>
        <dbReference type="ARBA" id="ARBA00023136"/>
    </source>
</evidence>
<feature type="transmembrane region" description="Helical" evidence="9">
    <location>
        <begin position="6"/>
        <end position="24"/>
    </location>
</feature>
<feature type="transmembrane region" description="Helical" evidence="9">
    <location>
        <begin position="287"/>
        <end position="303"/>
    </location>
</feature>
<dbReference type="InterPro" id="IPR038770">
    <property type="entry name" value="Na+/solute_symporter_sf"/>
</dbReference>
<evidence type="ECO:0000256" key="7">
    <source>
        <dbReference type="ARBA" id="ARBA00023065"/>
    </source>
</evidence>
<dbReference type="PANTHER" id="PTHR32507">
    <property type="entry name" value="NA(+)/H(+) ANTIPORTER 1"/>
    <property type="match status" value="1"/>
</dbReference>
<feature type="transmembrane region" description="Helical" evidence="9">
    <location>
        <begin position="193"/>
        <end position="215"/>
    </location>
</feature>
<feature type="transmembrane region" description="Helical" evidence="9">
    <location>
        <begin position="164"/>
        <end position="187"/>
    </location>
</feature>
<dbReference type="Proteomes" id="UP001232973">
    <property type="component" value="Unassembled WGS sequence"/>
</dbReference>
<keyword evidence="5 9" id="KW-0812">Transmembrane</keyword>
<organism evidence="11 12">
    <name type="scientific">Alicyclobacillus cycloheptanicus</name>
    <dbReference type="NCBI Taxonomy" id="1457"/>
    <lineage>
        <taxon>Bacteria</taxon>
        <taxon>Bacillati</taxon>
        <taxon>Bacillota</taxon>
        <taxon>Bacilli</taxon>
        <taxon>Bacillales</taxon>
        <taxon>Alicyclobacillaceae</taxon>
        <taxon>Alicyclobacillus</taxon>
    </lineage>
</organism>
<comment type="subcellular location">
    <subcellularLocation>
        <location evidence="1">Cell membrane</location>
        <topology evidence="1">Multi-pass membrane protein</topology>
    </subcellularLocation>
</comment>
<reference evidence="11 12" key="1">
    <citation type="submission" date="2023-07" db="EMBL/GenBank/DDBJ databases">
        <title>Genomic Encyclopedia of Type Strains, Phase IV (KMG-IV): sequencing the most valuable type-strain genomes for metagenomic binning, comparative biology and taxonomic classification.</title>
        <authorList>
            <person name="Goeker M."/>
        </authorList>
    </citation>
    <scope>NUCLEOTIDE SEQUENCE [LARGE SCALE GENOMIC DNA]</scope>
    <source>
        <strain evidence="11 12">DSM 4006</strain>
    </source>
</reference>
<dbReference type="PANTHER" id="PTHR32507:SF0">
    <property type="entry name" value="NA(+)_H(+) ANTIPORTER 2-RELATED"/>
    <property type="match status" value="1"/>
</dbReference>
<dbReference type="Gene3D" id="1.20.1530.20">
    <property type="match status" value="1"/>
</dbReference>
<evidence type="ECO:0000256" key="2">
    <source>
        <dbReference type="ARBA" id="ARBA00022448"/>
    </source>
</evidence>
<evidence type="ECO:0000313" key="11">
    <source>
        <dbReference type="EMBL" id="MDQ0188769.1"/>
    </source>
</evidence>
<protein>
    <submittedName>
        <fullName evidence="11">Cell volume regulation protein A</fullName>
    </submittedName>
</protein>
<name>A0ABT9XEP8_9BACL</name>
<proteinExistence type="predicted"/>
<evidence type="ECO:0000256" key="9">
    <source>
        <dbReference type="SAM" id="Phobius"/>
    </source>
</evidence>
<feature type="transmembrane region" description="Helical" evidence="9">
    <location>
        <begin position="121"/>
        <end position="143"/>
    </location>
</feature>
<evidence type="ECO:0000313" key="12">
    <source>
        <dbReference type="Proteomes" id="UP001232973"/>
    </source>
</evidence>
<dbReference type="InterPro" id="IPR006153">
    <property type="entry name" value="Cation/H_exchanger_TM"/>
</dbReference>
<feature type="transmembrane region" description="Helical" evidence="9">
    <location>
        <begin position="90"/>
        <end position="115"/>
    </location>
</feature>
<keyword evidence="3" id="KW-0050">Antiport</keyword>
<comment type="caution">
    <text evidence="11">The sequence shown here is derived from an EMBL/GenBank/DDBJ whole genome shotgun (WGS) entry which is preliminary data.</text>
</comment>
<feature type="transmembrane region" description="Helical" evidence="9">
    <location>
        <begin position="347"/>
        <end position="371"/>
    </location>
</feature>
<evidence type="ECO:0000256" key="1">
    <source>
        <dbReference type="ARBA" id="ARBA00004651"/>
    </source>
</evidence>
<accession>A0ABT9XEP8</accession>
<evidence type="ECO:0000256" key="6">
    <source>
        <dbReference type="ARBA" id="ARBA00022989"/>
    </source>
</evidence>
<keyword evidence="7" id="KW-0406">Ion transport</keyword>
<dbReference type="Pfam" id="PF00999">
    <property type="entry name" value="Na_H_Exchanger"/>
    <property type="match status" value="1"/>
</dbReference>
<evidence type="ECO:0000256" key="3">
    <source>
        <dbReference type="ARBA" id="ARBA00022449"/>
    </source>
</evidence>
<keyword evidence="6 9" id="KW-1133">Transmembrane helix</keyword>
<feature type="transmembrane region" description="Helical" evidence="9">
    <location>
        <begin position="61"/>
        <end position="78"/>
    </location>
</feature>
<dbReference type="EMBL" id="JAUSTP010000002">
    <property type="protein sequence ID" value="MDQ0188769.1"/>
    <property type="molecule type" value="Genomic_DNA"/>
</dbReference>
<keyword evidence="8 9" id="KW-0472">Membrane</keyword>
<keyword evidence="2" id="KW-0813">Transport</keyword>
<evidence type="ECO:0000259" key="10">
    <source>
        <dbReference type="Pfam" id="PF00999"/>
    </source>
</evidence>
<feature type="transmembrane region" description="Helical" evidence="9">
    <location>
        <begin position="377"/>
        <end position="400"/>
    </location>
</feature>
<feature type="transmembrane region" description="Helical" evidence="9">
    <location>
        <begin position="222"/>
        <end position="241"/>
    </location>
</feature>
<sequence length="415" mass="44246">MLHMDTWAHAWSVLIVIFAGGLIVGKLCEKPRIPDVAGYLVYGILIGPALLNWVSEPSQSNVNQFLLNFGASLILFEGGRGVELGVLKKVWVSVSLLATLGVFVTAFVVGLTVHFVLGAPWLFSFLAGAVIASTDPATLIPVFKRVAIVSCLRQTVESESAFNDATATVLVATLLAASTAGGAIHIGHAVLTFVQSAGIGIVIGLVFGTAALVLVSTKAWGIFHEFGSFVMLIAAIAAYQVAVLLDASGFMATFVAGVIAGNAHVFGWKLQQHTQDNIHHFESSMTLMLRMMIFVLLGTQVDFGMVSKYLWSGLVIVAVFMLIARPLTVFSSVWVDRRAKWQGREMAFMCWVRETGVIPAALSGMLVAQGFPDADVIASITFMAILLTIVIQASTTGLVAKRLGVLVPAGPEEEI</sequence>
<feature type="transmembrane region" description="Helical" evidence="9">
    <location>
        <begin position="36"/>
        <end position="55"/>
    </location>
</feature>
<keyword evidence="4" id="KW-1003">Cell membrane</keyword>
<evidence type="ECO:0000256" key="4">
    <source>
        <dbReference type="ARBA" id="ARBA00022475"/>
    </source>
</evidence>
<keyword evidence="12" id="KW-1185">Reference proteome</keyword>
<gene>
    <name evidence="11" type="ORF">J2S03_000581</name>
</gene>
<evidence type="ECO:0000256" key="5">
    <source>
        <dbReference type="ARBA" id="ARBA00022692"/>
    </source>
</evidence>
<feature type="domain" description="Cation/H+ exchanger transmembrane" evidence="10">
    <location>
        <begin position="22"/>
        <end position="401"/>
    </location>
</feature>